<keyword evidence="2" id="KW-0285">Flavoprotein</keyword>
<dbReference type="STRING" id="1235591.CAK95_00945"/>
<dbReference type="AlphaFoldDB" id="A0A1W6ZKN4"/>
<gene>
    <name evidence="5" type="ORF">CAK95_00945</name>
</gene>
<evidence type="ECO:0000313" key="5">
    <source>
        <dbReference type="EMBL" id="ARP97805.1"/>
    </source>
</evidence>
<keyword evidence="6" id="KW-1185">Reference proteome</keyword>
<keyword evidence="3" id="KW-0274">FAD</keyword>
<dbReference type="GO" id="GO:0005737">
    <property type="term" value="C:cytoplasm"/>
    <property type="evidence" value="ECO:0007669"/>
    <property type="project" value="TreeGrafter"/>
</dbReference>
<dbReference type="InterPro" id="IPR028202">
    <property type="entry name" value="Reductase_C"/>
</dbReference>
<dbReference type="InterPro" id="IPR036188">
    <property type="entry name" value="FAD/NAD-bd_sf"/>
</dbReference>
<evidence type="ECO:0000313" key="6">
    <source>
        <dbReference type="Proteomes" id="UP000194137"/>
    </source>
</evidence>
<protein>
    <submittedName>
        <fullName evidence="5">Ferredoxin reductase</fullName>
    </submittedName>
</protein>
<dbReference type="Pfam" id="PF14759">
    <property type="entry name" value="Reductase_C"/>
    <property type="match status" value="1"/>
</dbReference>
<keyword evidence="4" id="KW-0560">Oxidoreductase</keyword>
<accession>A0A1W6ZKN4</accession>
<evidence type="ECO:0000256" key="2">
    <source>
        <dbReference type="ARBA" id="ARBA00022630"/>
    </source>
</evidence>
<evidence type="ECO:0000256" key="3">
    <source>
        <dbReference type="ARBA" id="ARBA00022827"/>
    </source>
</evidence>
<dbReference type="Pfam" id="PF07992">
    <property type="entry name" value="Pyr_redox_2"/>
    <property type="match status" value="1"/>
</dbReference>
<dbReference type="RefSeq" id="WP_086086125.1">
    <property type="nucleotide sequence ID" value="NZ_CP021112.1"/>
</dbReference>
<reference evidence="5 6" key="1">
    <citation type="submission" date="2017-05" db="EMBL/GenBank/DDBJ databases">
        <title>Full genome sequence of Pseudorhodoplanes sinuspersici.</title>
        <authorList>
            <person name="Dastgheib S.M.M."/>
            <person name="Shavandi M."/>
            <person name="Tirandaz H."/>
        </authorList>
    </citation>
    <scope>NUCLEOTIDE SEQUENCE [LARGE SCALE GENOMIC DNA]</scope>
    <source>
        <strain evidence="5 6">RIPI110</strain>
    </source>
</reference>
<dbReference type="Gene3D" id="3.50.50.60">
    <property type="entry name" value="FAD/NAD(P)-binding domain"/>
    <property type="match status" value="2"/>
</dbReference>
<sequence>MSGLLIIGASYAGVQSAISAREAGYQAPIRIVADEADLPYQRPPLSKGFLAGSVAHSNLILRGADFFAAQQIDMKLAARVVRIDRDARRVELQDGELINYDTLLIATGSRARKLVIPGHDRDGICYLRTLDDAVTLKRRLEAASSVIIIGGGFIGLEVAATAAKADKAVTLVEAGARLLERSVSPLVSQFLLDLHRSRGVEIRFNETVIGIEDADGAGHAVICSDGRRVHGDLIIVGIGGIANDELASAAGIPCSNGVDVDSYGRTGAPNIFAAGDCSNHFNSFAGRRVRLESVQNATDQGKSAGATIAGKPEPYVSVPRFWSDQYDAKLQTVGLAAPDDTAVVRGDIHAGRFSVFYYRDRKLMAVDSINRPGDQMIARRLIAAARSPSPEQAADMSFDLKTVEQSRETREGIEHAEAEAQRS</sequence>
<dbReference type="PANTHER" id="PTHR43557:SF2">
    <property type="entry name" value="RIESKE DOMAIN-CONTAINING PROTEIN-RELATED"/>
    <property type="match status" value="1"/>
</dbReference>
<proteinExistence type="predicted"/>
<evidence type="ECO:0000256" key="1">
    <source>
        <dbReference type="ARBA" id="ARBA00001974"/>
    </source>
</evidence>
<dbReference type="GO" id="GO:0016651">
    <property type="term" value="F:oxidoreductase activity, acting on NAD(P)H"/>
    <property type="evidence" value="ECO:0007669"/>
    <property type="project" value="TreeGrafter"/>
</dbReference>
<dbReference type="Proteomes" id="UP000194137">
    <property type="component" value="Chromosome"/>
</dbReference>
<dbReference type="OrthoDB" id="7809559at2"/>
<name>A0A1W6ZKN4_9HYPH</name>
<organism evidence="5 6">
    <name type="scientific">Pseudorhodoplanes sinuspersici</name>
    <dbReference type="NCBI Taxonomy" id="1235591"/>
    <lineage>
        <taxon>Bacteria</taxon>
        <taxon>Pseudomonadati</taxon>
        <taxon>Pseudomonadota</taxon>
        <taxon>Alphaproteobacteria</taxon>
        <taxon>Hyphomicrobiales</taxon>
        <taxon>Pseudorhodoplanes</taxon>
    </lineage>
</organism>
<comment type="cofactor">
    <cofactor evidence="1">
        <name>FAD</name>
        <dbReference type="ChEBI" id="CHEBI:57692"/>
    </cofactor>
</comment>
<dbReference type="SUPFAM" id="SSF55424">
    <property type="entry name" value="FAD/NAD-linked reductases, dimerisation (C-terminal) domain"/>
    <property type="match status" value="1"/>
</dbReference>
<dbReference type="KEGG" id="psin:CAK95_00945"/>
<dbReference type="Gene3D" id="3.30.390.30">
    <property type="match status" value="1"/>
</dbReference>
<dbReference type="SUPFAM" id="SSF51905">
    <property type="entry name" value="FAD/NAD(P)-binding domain"/>
    <property type="match status" value="2"/>
</dbReference>
<dbReference type="InterPro" id="IPR050446">
    <property type="entry name" value="FAD-oxidoreductase/Apoptosis"/>
</dbReference>
<dbReference type="PRINTS" id="PR00411">
    <property type="entry name" value="PNDRDTASEI"/>
</dbReference>
<dbReference type="InterPro" id="IPR016156">
    <property type="entry name" value="FAD/NAD-linked_Rdtase_dimer_sf"/>
</dbReference>
<dbReference type="InterPro" id="IPR023753">
    <property type="entry name" value="FAD/NAD-binding_dom"/>
</dbReference>
<dbReference type="PANTHER" id="PTHR43557">
    <property type="entry name" value="APOPTOSIS-INDUCING FACTOR 1"/>
    <property type="match status" value="1"/>
</dbReference>
<dbReference type="PRINTS" id="PR00368">
    <property type="entry name" value="FADPNR"/>
</dbReference>
<dbReference type="EMBL" id="CP021112">
    <property type="protein sequence ID" value="ARP97805.1"/>
    <property type="molecule type" value="Genomic_DNA"/>
</dbReference>
<evidence type="ECO:0000256" key="4">
    <source>
        <dbReference type="ARBA" id="ARBA00023002"/>
    </source>
</evidence>